<keyword evidence="1" id="KW-0812">Transmembrane</keyword>
<dbReference type="AlphaFoldDB" id="A0A926WH20"/>
<dbReference type="RefSeq" id="WP_190560649.1">
    <property type="nucleotide sequence ID" value="NZ_JACJQU010000006.1"/>
</dbReference>
<protein>
    <submittedName>
        <fullName evidence="2">Proteinase inhibitor I4 serpin</fullName>
    </submittedName>
</protein>
<accession>A0A926WH20</accession>
<reference evidence="3" key="1">
    <citation type="journal article" date="2020" name="ISME J.">
        <title>Comparative genomics reveals insights into cyanobacterial evolution and habitat adaptation.</title>
        <authorList>
            <person name="Chen M.Y."/>
            <person name="Teng W.K."/>
            <person name="Zhao L."/>
            <person name="Hu C.X."/>
            <person name="Zhou Y.K."/>
            <person name="Han B.P."/>
            <person name="Song L.R."/>
            <person name="Shu W.S."/>
        </authorList>
    </citation>
    <scope>NUCLEOTIDE SEQUENCE [LARGE SCALE GENOMIC DNA]</scope>
    <source>
        <strain evidence="3">FACHB-251</strain>
    </source>
</reference>
<dbReference type="EMBL" id="JACJQU010000006">
    <property type="protein sequence ID" value="MBD2294348.1"/>
    <property type="molecule type" value="Genomic_DNA"/>
</dbReference>
<feature type="transmembrane region" description="Helical" evidence="1">
    <location>
        <begin position="26"/>
        <end position="45"/>
    </location>
</feature>
<keyword evidence="1" id="KW-0472">Membrane</keyword>
<gene>
    <name evidence="2" type="ORF">H6G06_12840</name>
</gene>
<keyword evidence="1" id="KW-1133">Transmembrane helix</keyword>
<comment type="caution">
    <text evidence="2">The sequence shown here is derived from an EMBL/GenBank/DDBJ whole genome shotgun (WGS) entry which is preliminary data.</text>
</comment>
<organism evidence="2 3">
    <name type="scientific">Anabaena sphaerica FACHB-251</name>
    <dbReference type="NCBI Taxonomy" id="2692883"/>
    <lineage>
        <taxon>Bacteria</taxon>
        <taxon>Bacillati</taxon>
        <taxon>Cyanobacteriota</taxon>
        <taxon>Cyanophyceae</taxon>
        <taxon>Nostocales</taxon>
        <taxon>Nostocaceae</taxon>
        <taxon>Anabaena</taxon>
    </lineage>
</organism>
<name>A0A926WH20_9NOST</name>
<proteinExistence type="predicted"/>
<dbReference type="Proteomes" id="UP000662185">
    <property type="component" value="Unassembled WGS sequence"/>
</dbReference>
<evidence type="ECO:0000256" key="1">
    <source>
        <dbReference type="SAM" id="Phobius"/>
    </source>
</evidence>
<keyword evidence="3" id="KW-1185">Reference proteome</keyword>
<sequence length="70" mass="7895">MNRHKFSAVQENFLQRRYGVSLGRRYVLAAASIVMLSVLGCSQIDHNTALITKSRLPGTESEFTKDNGYF</sequence>
<evidence type="ECO:0000313" key="2">
    <source>
        <dbReference type="EMBL" id="MBD2294348.1"/>
    </source>
</evidence>
<evidence type="ECO:0000313" key="3">
    <source>
        <dbReference type="Proteomes" id="UP000662185"/>
    </source>
</evidence>